<feature type="region of interest" description="Disordered" evidence="1">
    <location>
        <begin position="513"/>
        <end position="542"/>
    </location>
</feature>
<sequence>MAITVVGLGPGPADLLSVRAERALRQAGTLVLRTAKHAMAATLREWGVAFSTFDQLYERYETFDQVYEAMAEALLAMDASGETSGSPATGGGGGVTFAVPGHPLIGERSVTLLLARARERGVQVEVIPSLSGAEAAWAELGVDPLEVGAAFVDAHDLASAPSSPQTLPPPAGRAWERRRGYLVLQVDSPVLASQVKAVLGQLRGDNQPVALIRRAGAGAAAHIEWLPLHELDRGRRFDHETAVYVPPADPGAVPGPGEGIEVLARVMARLRAPDGCPWDRRQSPMSLRKYVIEEAYEVCDAIERDDMAGLEEELGDLLLQVLFQAQIGDEQGLFDLAGVIERLRAKLVRRHPHVFGDATARTAAEVLQRWEAIKREERQEKGEPAAPSSRMDDVARALPALAYADAVQRKAAEVGFEWPDVSGAGRKALEEALELRRAWADQDPDATHRELGDLLFAIVNVARYMHVDAELALRDAVHRFARRFRMVEEKAKEQGRILDEMSLQEMDALWDEAKRELQDAPEQSRGGPPVRTDSGKLEKGGS</sequence>
<dbReference type="EC" id="3.6.1.9" evidence="4"/>
<dbReference type="CDD" id="cd11529">
    <property type="entry name" value="NTP-PPase_MazG_Cterm"/>
    <property type="match status" value="1"/>
</dbReference>
<dbReference type="PANTHER" id="PTHR30522">
    <property type="entry name" value="NUCLEOSIDE TRIPHOSPHATE PYROPHOSPHOHYDROLASE"/>
    <property type="match status" value="1"/>
</dbReference>
<evidence type="ECO:0000313" key="5">
    <source>
        <dbReference type="Proteomes" id="UP001332192"/>
    </source>
</evidence>
<dbReference type="CDD" id="cd11723">
    <property type="entry name" value="YabN_N_like"/>
    <property type="match status" value="1"/>
</dbReference>
<dbReference type="InterPro" id="IPR004518">
    <property type="entry name" value="MazG-like_dom"/>
</dbReference>
<keyword evidence="5" id="KW-1185">Reference proteome</keyword>
<dbReference type="Pfam" id="PF00590">
    <property type="entry name" value="TP_methylase"/>
    <property type="match status" value="1"/>
</dbReference>
<dbReference type="RefSeq" id="WP_324716279.1">
    <property type="nucleotide sequence ID" value="NZ_CP141615.1"/>
</dbReference>
<evidence type="ECO:0000313" key="4">
    <source>
        <dbReference type="EMBL" id="WRP17007.1"/>
    </source>
</evidence>
<dbReference type="InterPro" id="IPR035996">
    <property type="entry name" value="4pyrrol_Methylase_sf"/>
</dbReference>
<dbReference type="NCBIfam" id="TIGR00444">
    <property type="entry name" value="mazG"/>
    <property type="match status" value="1"/>
</dbReference>
<dbReference type="Gene3D" id="1.10.287.1080">
    <property type="entry name" value="MazG-like"/>
    <property type="match status" value="2"/>
</dbReference>
<dbReference type="GO" id="GO:0047429">
    <property type="term" value="F:nucleoside triphosphate diphosphatase activity"/>
    <property type="evidence" value="ECO:0007669"/>
    <property type="project" value="UniProtKB-EC"/>
</dbReference>
<evidence type="ECO:0000259" key="2">
    <source>
        <dbReference type="Pfam" id="PF00590"/>
    </source>
</evidence>
<keyword evidence="4" id="KW-0378">Hydrolase</keyword>
<organism evidence="4 5">
    <name type="scientific">Carboxydichorda subterranea</name>
    <dbReference type="NCBI Taxonomy" id="3109565"/>
    <lineage>
        <taxon>Bacteria</taxon>
        <taxon>Bacillati</taxon>
        <taxon>Bacillota</taxon>
        <taxon>Limnochordia</taxon>
        <taxon>Limnochordales</taxon>
        <taxon>Geochordaceae</taxon>
        <taxon>Carboxydichorda</taxon>
    </lineage>
</organism>
<feature type="compositionally biased region" description="Basic and acidic residues" evidence="1">
    <location>
        <begin position="533"/>
        <end position="542"/>
    </location>
</feature>
<dbReference type="Gene3D" id="3.40.1010.10">
    <property type="entry name" value="Cobalt-precorrin-4 Transmethylase, Domain 1"/>
    <property type="match status" value="1"/>
</dbReference>
<gene>
    <name evidence="4" type="primary">mazG</name>
    <name evidence="4" type="ORF">U7230_13100</name>
</gene>
<dbReference type="CDD" id="cd11528">
    <property type="entry name" value="NTP-PPase_MazG_Nterm"/>
    <property type="match status" value="1"/>
</dbReference>
<feature type="domain" description="Tetrapyrrole methylase" evidence="2">
    <location>
        <begin position="3"/>
        <end position="217"/>
    </location>
</feature>
<protein>
    <submittedName>
        <fullName evidence="4">Nucleoside triphosphate pyrophosphohydrolase</fullName>
        <ecNumber evidence="4">3.6.1.9</ecNumber>
    </submittedName>
</protein>
<evidence type="ECO:0000256" key="1">
    <source>
        <dbReference type="SAM" id="MobiDB-lite"/>
    </source>
</evidence>
<dbReference type="Pfam" id="PF03819">
    <property type="entry name" value="MazG"/>
    <property type="match status" value="2"/>
</dbReference>
<dbReference type="InterPro" id="IPR035013">
    <property type="entry name" value="YabN_N"/>
</dbReference>
<dbReference type="NCBIfam" id="NF007113">
    <property type="entry name" value="PRK09562.1"/>
    <property type="match status" value="1"/>
</dbReference>
<dbReference type="SUPFAM" id="SSF101386">
    <property type="entry name" value="all-alpha NTP pyrophosphatases"/>
    <property type="match status" value="2"/>
</dbReference>
<dbReference type="SUPFAM" id="SSF53790">
    <property type="entry name" value="Tetrapyrrole methylase"/>
    <property type="match status" value="1"/>
</dbReference>
<dbReference type="InterPro" id="IPR000878">
    <property type="entry name" value="4pyrrol_Mease"/>
</dbReference>
<proteinExistence type="predicted"/>
<feature type="domain" description="NTP pyrophosphohydrolase MazG-like" evidence="3">
    <location>
        <begin position="282"/>
        <end position="355"/>
    </location>
</feature>
<dbReference type="Proteomes" id="UP001332192">
    <property type="component" value="Chromosome"/>
</dbReference>
<dbReference type="InterPro" id="IPR011551">
    <property type="entry name" value="NTP_PyrPHydrolase_MazG"/>
</dbReference>
<dbReference type="InterPro" id="IPR048011">
    <property type="entry name" value="NTP-PPase_MazG-like_C"/>
</dbReference>
<dbReference type="EMBL" id="CP141615">
    <property type="protein sequence ID" value="WRP17007.1"/>
    <property type="molecule type" value="Genomic_DNA"/>
</dbReference>
<dbReference type="InterPro" id="IPR014777">
    <property type="entry name" value="4pyrrole_Mease_sub1"/>
</dbReference>
<evidence type="ECO:0000259" key="3">
    <source>
        <dbReference type="Pfam" id="PF03819"/>
    </source>
</evidence>
<accession>A0ABZ1BW25</accession>
<dbReference type="PANTHER" id="PTHR30522:SF0">
    <property type="entry name" value="NUCLEOSIDE TRIPHOSPHATE PYROPHOSPHOHYDROLASE"/>
    <property type="match status" value="1"/>
</dbReference>
<reference evidence="4 5" key="1">
    <citation type="journal article" date="2024" name="Front. Microbiol.">
        <title>Novel thermophilic genera Geochorda gen. nov. and Carboxydochorda gen. nov. from the deep terrestrial subsurface reveal the ecophysiological diversity in the class Limnochordia.</title>
        <authorList>
            <person name="Karnachuk O.V."/>
            <person name="Lukina A.P."/>
            <person name="Avakyan M.R."/>
            <person name="Kadnikov V.V."/>
            <person name="Begmatov S."/>
            <person name="Beletsky A.V."/>
            <person name="Vlasova K.G."/>
            <person name="Novikov A.A."/>
            <person name="Shcherbakova V.A."/>
            <person name="Mardanov A.V."/>
            <person name="Ravin N.V."/>
        </authorList>
    </citation>
    <scope>NUCLEOTIDE SEQUENCE [LARGE SCALE GENOMIC DNA]</scope>
    <source>
        <strain evidence="4 5">L945</strain>
    </source>
</reference>
<name>A0ABZ1BW25_9FIRM</name>
<feature type="domain" description="NTP pyrophosphohydrolase MazG-like" evidence="3">
    <location>
        <begin position="428"/>
        <end position="483"/>
    </location>
</feature>
<dbReference type="InterPro" id="IPR048015">
    <property type="entry name" value="NTP-PPase_MazG-like_N"/>
</dbReference>